<reference evidence="1 2" key="1">
    <citation type="journal article" date="2016" name="PLoS ONE">
        <title>Sequence Assembly of Yarrowia lipolytica Strain W29/CLIB89 Shows Transposable Element Diversity.</title>
        <authorList>
            <person name="Magnan C."/>
            <person name="Yu J."/>
            <person name="Chang I."/>
            <person name="Jahn E."/>
            <person name="Kanomata Y."/>
            <person name="Wu J."/>
            <person name="Zeller M."/>
            <person name="Oakes M."/>
            <person name="Baldi P."/>
            <person name="Sandmeyer S."/>
        </authorList>
    </citation>
    <scope>NUCLEOTIDE SEQUENCE [LARGE SCALE GENOMIC DNA]</scope>
    <source>
        <strain evidence="2">CLIB89(W29)</strain>
    </source>
</reference>
<gene>
    <name evidence="1" type="ORF">YALI1_D28782g</name>
</gene>
<organism evidence="1 2">
    <name type="scientific">Yarrowia lipolytica</name>
    <name type="common">Candida lipolytica</name>
    <dbReference type="NCBI Taxonomy" id="4952"/>
    <lineage>
        <taxon>Eukaryota</taxon>
        <taxon>Fungi</taxon>
        <taxon>Dikarya</taxon>
        <taxon>Ascomycota</taxon>
        <taxon>Saccharomycotina</taxon>
        <taxon>Dipodascomycetes</taxon>
        <taxon>Dipodascales</taxon>
        <taxon>Dipodascales incertae sedis</taxon>
        <taxon>Yarrowia</taxon>
    </lineage>
</organism>
<dbReference type="RefSeq" id="XP_068138919.1">
    <property type="nucleotide sequence ID" value="XM_068282818.1"/>
</dbReference>
<evidence type="ECO:0000313" key="1">
    <source>
        <dbReference type="EMBL" id="AOW04470.1"/>
    </source>
</evidence>
<sequence>MPTGWTDEHEQYVATYVLNHMKETPCDSARFLMRHFKYQFDISDLIFQVSLSCCHFCTLTCARVFR</sequence>
<evidence type="ECO:0000313" key="2">
    <source>
        <dbReference type="Proteomes" id="UP000182444"/>
    </source>
</evidence>
<dbReference type="GeneID" id="94583430"/>
<dbReference type="AlphaFoldDB" id="A0A1D8NFR8"/>
<accession>A0A1D8NFR8</accession>
<name>A0A1D8NFR8_YARLL</name>
<dbReference type="VEuPathDB" id="FungiDB:YALI1_D28782g"/>
<dbReference type="Proteomes" id="UP000182444">
    <property type="component" value="Chromosome 1D"/>
</dbReference>
<dbReference type="EMBL" id="CP017556">
    <property type="protein sequence ID" value="AOW04470.1"/>
    <property type="molecule type" value="Genomic_DNA"/>
</dbReference>
<protein>
    <submittedName>
        <fullName evidence="1">Uncharacterized protein</fullName>
    </submittedName>
</protein>
<proteinExistence type="predicted"/>